<feature type="domain" description="GAR" evidence="5">
    <location>
        <begin position="1499"/>
        <end position="1577"/>
    </location>
</feature>
<evidence type="ECO:0000313" key="7">
    <source>
        <dbReference type="Proteomes" id="UP000076727"/>
    </source>
</evidence>
<feature type="compositionally biased region" description="Low complexity" evidence="4">
    <location>
        <begin position="1452"/>
        <end position="1479"/>
    </location>
</feature>
<dbReference type="Pfam" id="PF02187">
    <property type="entry name" value="GAS2"/>
    <property type="match status" value="1"/>
</dbReference>
<proteinExistence type="predicted"/>
<dbReference type="InterPro" id="IPR036534">
    <property type="entry name" value="GAR_dom_sf"/>
</dbReference>
<dbReference type="STRING" id="1314783.A0A165U8U0"/>
<feature type="compositionally biased region" description="Low complexity" evidence="4">
    <location>
        <begin position="1349"/>
        <end position="1369"/>
    </location>
</feature>
<feature type="region of interest" description="Disordered" evidence="4">
    <location>
        <begin position="1010"/>
        <end position="1042"/>
    </location>
</feature>
<dbReference type="GO" id="GO:0005856">
    <property type="term" value="C:cytoskeleton"/>
    <property type="evidence" value="ECO:0007669"/>
    <property type="project" value="UniProtKB-SubCell"/>
</dbReference>
<evidence type="ECO:0000313" key="6">
    <source>
        <dbReference type="EMBL" id="KZT74562.1"/>
    </source>
</evidence>
<feature type="compositionally biased region" description="Polar residues" evidence="4">
    <location>
        <begin position="1624"/>
        <end position="1647"/>
    </location>
</feature>
<feature type="compositionally biased region" description="Polar residues" evidence="4">
    <location>
        <begin position="1435"/>
        <end position="1451"/>
    </location>
</feature>
<feature type="region of interest" description="Disordered" evidence="4">
    <location>
        <begin position="618"/>
        <end position="643"/>
    </location>
</feature>
<comment type="subcellular location">
    <subcellularLocation>
        <location evidence="1">Cytoplasm</location>
        <location evidence="1">Cytoskeleton</location>
    </subcellularLocation>
</comment>
<feature type="compositionally biased region" description="Polar residues" evidence="4">
    <location>
        <begin position="1022"/>
        <end position="1037"/>
    </location>
</feature>
<keyword evidence="3" id="KW-0206">Cytoskeleton</keyword>
<name>A0A165U8U0_9APHY</name>
<evidence type="ECO:0000259" key="5">
    <source>
        <dbReference type="PROSITE" id="PS51460"/>
    </source>
</evidence>
<feature type="compositionally biased region" description="Polar residues" evidence="4">
    <location>
        <begin position="1662"/>
        <end position="1685"/>
    </location>
</feature>
<gene>
    <name evidence="6" type="ORF">DAEQUDRAFT_720743</name>
</gene>
<protein>
    <recommendedName>
        <fullName evidence="5">GAR domain-containing protein</fullName>
    </recommendedName>
</protein>
<dbReference type="SMART" id="SM00243">
    <property type="entry name" value="GAS2"/>
    <property type="match status" value="1"/>
</dbReference>
<dbReference type="Proteomes" id="UP000076727">
    <property type="component" value="Unassembled WGS sequence"/>
</dbReference>
<feature type="region of interest" description="Disordered" evidence="4">
    <location>
        <begin position="1"/>
        <end position="51"/>
    </location>
</feature>
<dbReference type="InterPro" id="IPR003108">
    <property type="entry name" value="GAR_dom"/>
</dbReference>
<dbReference type="OrthoDB" id="10017054at2759"/>
<keyword evidence="7" id="KW-1185">Reference proteome</keyword>
<feature type="region of interest" description="Disordered" evidence="4">
    <location>
        <begin position="1293"/>
        <end position="1493"/>
    </location>
</feature>
<evidence type="ECO:0000256" key="3">
    <source>
        <dbReference type="ARBA" id="ARBA00023212"/>
    </source>
</evidence>
<dbReference type="SUPFAM" id="SSF143575">
    <property type="entry name" value="GAS2 domain-like"/>
    <property type="match status" value="1"/>
</dbReference>
<evidence type="ECO:0000256" key="4">
    <source>
        <dbReference type="SAM" id="MobiDB-lite"/>
    </source>
</evidence>
<feature type="compositionally biased region" description="Low complexity" evidence="4">
    <location>
        <begin position="1301"/>
        <end position="1319"/>
    </location>
</feature>
<feature type="compositionally biased region" description="Polar residues" evidence="4">
    <location>
        <begin position="1370"/>
        <end position="1420"/>
    </location>
</feature>
<sequence length="1692" mass="184698">MTKDVSPSPAPHDMIIGTMNVDGTLNSPDAGSEDTTASPQAKPDSEVPEDEQALEWHEVIELQAFSERKAWIEGKIKFLESLPPIEVFAGLDAVRASAAEVPGLPSRAQLEEWVAEHDRIEKETEIFDSGELKKLKKLTKAAAQRNLSPADTDLIELALTTIYELDKLLHLLRDRSDNLDLLGIRLTWEERRSSAWTELRKVLSDIREFLRTRARWSPAVYDVSVAEDEATPGSLPKRRNSVVSIASMASDASSSLASPGYSRGARFKLAEVLSRDAAQFVSRVSSLKHTRIAGAGKTLDKLIDRSRKPVPDELLDEQDKLEDEGINAMEDVGKFVMTVVMQWKKADELYVETLKDKAAAQTLLEELEVAGLGHPTSRQDVAFSSRAAALVKRLQSREYPSSASSLFPRPTHPLFPDQPDATDAAVTLLSSELTFAMEQVKKVEVVAKDYHAILESVKRVEGACKAASALSSQYDSIIERLRKGVPADHGDGNPPDLSTEVCLDESRHAVFLASLPSILQELQRTDADAANLLPNAHTALLHLDHPGIDPQFKTDSTAEIDHLTTAQRAVVHVRQDIATRTSALETARKVWTSMKQAFVESEELRRNVSTAIDKHMWRQQLRSSEAPPTPESPSTGLQPLTISPGSVLARVDRMQAQLKEEVSDPIATVTPSVGAPLSDHLVQYSAALDSVLDNLRRTARFWDAVRNQSAAMEGIRDEAQGLQVQMEDLKVRFDRGIEDVLSGSLSGDELLLTEGGLSSELKRCQDALRIFNHALPRRVAFVGDVYAPTAGTSPRQRHPPLISAFDLESVRRAGLYDLPVDPASLDNVIRSDSNGYSMLLSGLAKHLEQKSENFQLVKTAKAVDAATSAILSNVRRVVDAVVAVKQSLVDPTNASNLGYLDWLANEVDRLVETDGVEIRRSFSPVRGLLHRLQSMPDSSESGLREGIVHARQRALDDVESQHMSWQESVMNLRAEITQAQGVQQSLMAEQLRLEQERAMAAAAEQERLVAEAASHSHLGDGQDTSDNVQIPSNSGANSAVIPERTTEVTYAVTSSKCLREGHGEHTRDRTLETLAESEMESSVGRDGHELDLFSIVPRQFSGASAPKSNALQQQILALRKRLRSIRINEAARPSPHPSDLSLPSDDVRREMDKTFTTVAADAKLLSCSETDESHVKAELQSLLSEIEASSELMHTVHRLADLSLTLRLCDDALSDLLEHIDSYPSPPLGMLSSHHVSNTSLTPEEQLAARLAFTRDLVTKMDTLFSEVASDLRAVAERTRILQTWSELEAMGNDRVNGTKSRPGSVMSSGRSSRVSGTSAMPVPTKKKKAPSYGKLSVGSANGLLAPPSLGGRRSASSSSTTGHSRSLSKPSLASTIRSVSGPTASPSSTLYGSTFASRQRTNSTASNPSVKTPLTQPHLTPSRPRAHTGHVSGTPRTSSPAFSDISSLSVSRSGTHLSQSSTSRSSWARAPRQSYPSIPRSPPRSKGTAIVRKPYIANPKNKLDVAVGEVVNRLPVNINIELVSDTWKDQSGKYWIGDQDPKLCFCRILRSQTVMVRVGGGWSELSKFIKDHFADAFRILPESPRLGSRDEKWISSASLSQAAALMTPPAHPKTPEPKDSFIPSFSLSTPNGASPKSIKTTSSPGSPLTPLQFLRRADIDSMSSRPDTPSKTRSAITSMLNTPARQPAWRP</sequence>
<reference evidence="6 7" key="1">
    <citation type="journal article" date="2016" name="Mol. Biol. Evol.">
        <title>Comparative Genomics of Early-Diverging Mushroom-Forming Fungi Provides Insights into the Origins of Lignocellulose Decay Capabilities.</title>
        <authorList>
            <person name="Nagy L.G."/>
            <person name="Riley R."/>
            <person name="Tritt A."/>
            <person name="Adam C."/>
            <person name="Daum C."/>
            <person name="Floudas D."/>
            <person name="Sun H."/>
            <person name="Yadav J.S."/>
            <person name="Pangilinan J."/>
            <person name="Larsson K.H."/>
            <person name="Matsuura K."/>
            <person name="Barry K."/>
            <person name="Labutti K."/>
            <person name="Kuo R."/>
            <person name="Ohm R.A."/>
            <person name="Bhattacharya S.S."/>
            <person name="Shirouzu T."/>
            <person name="Yoshinaga Y."/>
            <person name="Martin F.M."/>
            <person name="Grigoriev I.V."/>
            <person name="Hibbett D.S."/>
        </authorList>
    </citation>
    <scope>NUCLEOTIDE SEQUENCE [LARGE SCALE GENOMIC DNA]</scope>
    <source>
        <strain evidence="6 7">L-15889</strain>
    </source>
</reference>
<dbReference type="PROSITE" id="PS51460">
    <property type="entry name" value="GAR"/>
    <property type="match status" value="1"/>
</dbReference>
<dbReference type="GO" id="GO:0008017">
    <property type="term" value="F:microtubule binding"/>
    <property type="evidence" value="ECO:0007669"/>
    <property type="project" value="InterPro"/>
</dbReference>
<dbReference type="EMBL" id="KV429033">
    <property type="protein sequence ID" value="KZT74562.1"/>
    <property type="molecule type" value="Genomic_DNA"/>
</dbReference>
<evidence type="ECO:0000256" key="2">
    <source>
        <dbReference type="ARBA" id="ARBA00022490"/>
    </source>
</evidence>
<feature type="region of interest" description="Disordered" evidence="4">
    <location>
        <begin position="1606"/>
        <end position="1692"/>
    </location>
</feature>
<accession>A0A165U8U0</accession>
<dbReference type="Gene3D" id="3.30.920.20">
    <property type="entry name" value="Gas2-like domain"/>
    <property type="match status" value="1"/>
</dbReference>
<feature type="compositionally biased region" description="Polar residues" evidence="4">
    <location>
        <begin position="21"/>
        <end position="39"/>
    </location>
</feature>
<organism evidence="6 7">
    <name type="scientific">Daedalea quercina L-15889</name>
    <dbReference type="NCBI Taxonomy" id="1314783"/>
    <lineage>
        <taxon>Eukaryota</taxon>
        <taxon>Fungi</taxon>
        <taxon>Dikarya</taxon>
        <taxon>Basidiomycota</taxon>
        <taxon>Agaricomycotina</taxon>
        <taxon>Agaricomycetes</taxon>
        <taxon>Polyporales</taxon>
        <taxon>Fomitopsis</taxon>
    </lineage>
</organism>
<keyword evidence="2" id="KW-0963">Cytoplasm</keyword>
<evidence type="ECO:0000256" key="1">
    <source>
        <dbReference type="ARBA" id="ARBA00004245"/>
    </source>
</evidence>